<dbReference type="InterPro" id="IPR000719">
    <property type="entry name" value="Prot_kinase_dom"/>
</dbReference>
<feature type="domain" description="Protein kinase" evidence="6">
    <location>
        <begin position="1"/>
        <end position="112"/>
    </location>
</feature>
<evidence type="ECO:0000256" key="5">
    <source>
        <dbReference type="ARBA" id="ARBA00022840"/>
    </source>
</evidence>
<comment type="caution">
    <text evidence="7">The sequence shown here is derived from an EMBL/GenBank/DDBJ whole genome shotgun (WGS) entry which is preliminary data.</text>
</comment>
<keyword evidence="8" id="KW-1185">Reference proteome</keyword>
<dbReference type="GO" id="GO:0005524">
    <property type="term" value="F:ATP binding"/>
    <property type="evidence" value="ECO:0007669"/>
    <property type="project" value="UniProtKB-KW"/>
</dbReference>
<evidence type="ECO:0000313" key="7">
    <source>
        <dbReference type="EMBL" id="POW18453.1"/>
    </source>
</evidence>
<dbReference type="SUPFAM" id="SSF56112">
    <property type="entry name" value="Protein kinase-like (PK-like)"/>
    <property type="match status" value="1"/>
</dbReference>
<reference evidence="7 8" key="1">
    <citation type="submission" date="2017-12" db="EMBL/GenBank/DDBJ databases">
        <title>Gene loss provides genomic basis for host adaptation in cereal stripe rust fungi.</title>
        <authorList>
            <person name="Xia C."/>
        </authorList>
    </citation>
    <scope>NUCLEOTIDE SEQUENCE [LARGE SCALE GENOMIC DNA]</scope>
    <source>
        <strain evidence="7 8">93TX-2</strain>
    </source>
</reference>
<dbReference type="PROSITE" id="PS50011">
    <property type="entry name" value="PROTEIN_KINASE_DOM"/>
    <property type="match status" value="1"/>
</dbReference>
<keyword evidence="1" id="KW-0723">Serine/threonine-protein kinase</keyword>
<gene>
    <name evidence="7" type="ORF">PSHT_05773</name>
</gene>
<dbReference type="GO" id="GO:0004674">
    <property type="term" value="F:protein serine/threonine kinase activity"/>
    <property type="evidence" value="ECO:0007669"/>
    <property type="project" value="UniProtKB-KW"/>
</dbReference>
<dbReference type="PANTHER" id="PTHR24351">
    <property type="entry name" value="RIBOSOMAL PROTEIN S6 KINASE"/>
    <property type="match status" value="1"/>
</dbReference>
<dbReference type="AlphaFoldDB" id="A0A2S4W9K4"/>
<dbReference type="Proteomes" id="UP000238274">
    <property type="component" value="Unassembled WGS sequence"/>
</dbReference>
<keyword evidence="4" id="KW-0418">Kinase</keyword>
<evidence type="ECO:0000259" key="6">
    <source>
        <dbReference type="PROSITE" id="PS50011"/>
    </source>
</evidence>
<reference evidence="8" key="3">
    <citation type="journal article" date="2018" name="Mol. Plant Microbe Interact.">
        <title>Genome sequence resources for the wheat stripe rust pathogen (Puccinia striiformis f. sp. tritici) and the barley stripe rust pathogen (Puccinia striiformis f. sp. hordei).</title>
        <authorList>
            <person name="Xia C."/>
            <person name="Wang M."/>
            <person name="Yin C."/>
            <person name="Cornejo O.E."/>
            <person name="Hulbert S.H."/>
            <person name="Chen X."/>
        </authorList>
    </citation>
    <scope>NUCLEOTIDE SEQUENCE [LARGE SCALE GENOMIC DNA]</scope>
    <source>
        <strain evidence="8">93TX-2</strain>
    </source>
</reference>
<keyword evidence="5" id="KW-0067">ATP-binding</keyword>
<organism evidence="7 8">
    <name type="scientific">Puccinia striiformis</name>
    <dbReference type="NCBI Taxonomy" id="27350"/>
    <lineage>
        <taxon>Eukaryota</taxon>
        <taxon>Fungi</taxon>
        <taxon>Dikarya</taxon>
        <taxon>Basidiomycota</taxon>
        <taxon>Pucciniomycotina</taxon>
        <taxon>Pucciniomycetes</taxon>
        <taxon>Pucciniales</taxon>
        <taxon>Pucciniaceae</taxon>
        <taxon>Puccinia</taxon>
    </lineage>
</organism>
<evidence type="ECO:0000256" key="2">
    <source>
        <dbReference type="ARBA" id="ARBA00022679"/>
    </source>
</evidence>
<dbReference type="EMBL" id="PKSM01000065">
    <property type="protein sequence ID" value="POW18453.1"/>
    <property type="molecule type" value="Genomic_DNA"/>
</dbReference>
<dbReference type="InterPro" id="IPR011009">
    <property type="entry name" value="Kinase-like_dom_sf"/>
</dbReference>
<protein>
    <recommendedName>
        <fullName evidence="6">Protein kinase domain-containing protein</fullName>
    </recommendedName>
</protein>
<dbReference type="VEuPathDB" id="FungiDB:PSHT_05773"/>
<evidence type="ECO:0000313" key="8">
    <source>
        <dbReference type="Proteomes" id="UP000238274"/>
    </source>
</evidence>
<accession>A0A2S4W9K4</accession>
<evidence type="ECO:0000256" key="4">
    <source>
        <dbReference type="ARBA" id="ARBA00022777"/>
    </source>
</evidence>
<evidence type="ECO:0000256" key="3">
    <source>
        <dbReference type="ARBA" id="ARBA00022741"/>
    </source>
</evidence>
<dbReference type="OrthoDB" id="10047816at2759"/>
<name>A0A2S4W9K4_9BASI</name>
<dbReference type="VEuPathDB" id="FungiDB:PSTT_00213"/>
<proteinExistence type="predicted"/>
<dbReference type="Gene3D" id="1.10.510.10">
    <property type="entry name" value="Transferase(Phosphotransferase) domain 1"/>
    <property type="match status" value="1"/>
</dbReference>
<keyword evidence="3" id="KW-0547">Nucleotide-binding</keyword>
<sequence length="157" mass="17270">MLRNCALYGSEMITGRAFGPCVDWWALGVTMYQIVFARYPFSVEAASSEGRMERSTYSHKSSLLLVQSFAGAGADLFFVGTPSLVSLGTLLSHSAEHRNLTGQQMRDKHPYLQGINWEMLLGKVYASPFAPPRPPLTPTTTSMKLTMQSAISIEKCA</sequence>
<reference evidence="8" key="2">
    <citation type="journal article" date="2018" name="BMC Genomics">
        <title>Genomic insights into host adaptation between the wheat stripe rust pathogen (Puccinia striiformis f. sp. tritici) and the barley stripe rust pathogen (Puccinia striiformis f. sp. hordei).</title>
        <authorList>
            <person name="Xia C."/>
            <person name="Wang M."/>
            <person name="Yin C."/>
            <person name="Cornejo O.E."/>
            <person name="Hulbert S.H."/>
            <person name="Chen X."/>
        </authorList>
    </citation>
    <scope>NUCLEOTIDE SEQUENCE [LARGE SCALE GENOMIC DNA]</scope>
    <source>
        <strain evidence="8">93TX-2</strain>
    </source>
</reference>
<evidence type="ECO:0000256" key="1">
    <source>
        <dbReference type="ARBA" id="ARBA00022527"/>
    </source>
</evidence>
<keyword evidence="2" id="KW-0808">Transferase</keyword>